<dbReference type="PANTHER" id="PTHR24220">
    <property type="entry name" value="IMPORT ATP-BINDING PROTEIN"/>
    <property type="match status" value="1"/>
</dbReference>
<evidence type="ECO:0000256" key="3">
    <source>
        <dbReference type="ARBA" id="ARBA00022840"/>
    </source>
</evidence>
<evidence type="ECO:0000256" key="1">
    <source>
        <dbReference type="ARBA" id="ARBA00022448"/>
    </source>
</evidence>
<dbReference type="EMBL" id="BAAAMR010000143">
    <property type="protein sequence ID" value="GAA2167217.1"/>
    <property type="molecule type" value="Genomic_DNA"/>
</dbReference>
<organism evidence="5 6">
    <name type="scientific">Actinomadura napierensis</name>
    <dbReference type="NCBI Taxonomy" id="267854"/>
    <lineage>
        <taxon>Bacteria</taxon>
        <taxon>Bacillati</taxon>
        <taxon>Actinomycetota</taxon>
        <taxon>Actinomycetes</taxon>
        <taxon>Streptosporangiales</taxon>
        <taxon>Thermomonosporaceae</taxon>
        <taxon>Actinomadura</taxon>
    </lineage>
</organism>
<dbReference type="InterPro" id="IPR003439">
    <property type="entry name" value="ABC_transporter-like_ATP-bd"/>
</dbReference>
<feature type="domain" description="ABC transporter" evidence="4">
    <location>
        <begin position="22"/>
        <end position="251"/>
    </location>
</feature>
<dbReference type="InterPro" id="IPR015854">
    <property type="entry name" value="ABC_transpr_LolD-like"/>
</dbReference>
<dbReference type="SMART" id="SM00382">
    <property type="entry name" value="AAA"/>
    <property type="match status" value="1"/>
</dbReference>
<accession>A0ABN3AGC9</accession>
<dbReference type="SUPFAM" id="SSF52540">
    <property type="entry name" value="P-loop containing nucleoside triphosphate hydrolases"/>
    <property type="match status" value="1"/>
</dbReference>
<dbReference type="InterPro" id="IPR003593">
    <property type="entry name" value="AAA+_ATPase"/>
</dbReference>
<dbReference type="InterPro" id="IPR017871">
    <property type="entry name" value="ABC_transporter-like_CS"/>
</dbReference>
<sequence length="252" mass="26421">MRHGSDQALASERDGASGRAAVLLRGASKTYGKGRAEVHALRDADLEVPEGELVVLLGPSGSGKTTLLNLIGGIEPPTAGEVVAGGHDISRLDEDGRTAYRRDTVGFVFQFFNLVPSLTALENVRLVAELTGRGDRERSAAALAAVGLAERGAHFPAQLSGGEQQRVAIARAVAKDPSLLLCDEPTGALDLETGRGVLRVLQDLNGEGRTVLIVTHNAAIASMAHRVVRMRSGRIVEVTGNAAPAPAEEVTW</sequence>
<dbReference type="GO" id="GO:0005524">
    <property type="term" value="F:ATP binding"/>
    <property type="evidence" value="ECO:0007669"/>
    <property type="project" value="UniProtKB-KW"/>
</dbReference>
<evidence type="ECO:0000259" key="4">
    <source>
        <dbReference type="PROSITE" id="PS50893"/>
    </source>
</evidence>
<dbReference type="PROSITE" id="PS00211">
    <property type="entry name" value="ABC_TRANSPORTER_1"/>
    <property type="match status" value="1"/>
</dbReference>
<dbReference type="InterPro" id="IPR017911">
    <property type="entry name" value="MacB-like_ATP-bd"/>
</dbReference>
<evidence type="ECO:0000256" key="2">
    <source>
        <dbReference type="ARBA" id="ARBA00022741"/>
    </source>
</evidence>
<name>A0ABN3AGC9_9ACTN</name>
<evidence type="ECO:0000313" key="6">
    <source>
        <dbReference type="Proteomes" id="UP001501020"/>
    </source>
</evidence>
<dbReference type="Proteomes" id="UP001501020">
    <property type="component" value="Unassembled WGS sequence"/>
</dbReference>
<dbReference type="PROSITE" id="PS50893">
    <property type="entry name" value="ABC_TRANSPORTER_2"/>
    <property type="match status" value="1"/>
</dbReference>
<keyword evidence="3 5" id="KW-0067">ATP-binding</keyword>
<dbReference type="PANTHER" id="PTHR24220:SF686">
    <property type="entry name" value="BLL7988 PROTEIN"/>
    <property type="match status" value="1"/>
</dbReference>
<protein>
    <submittedName>
        <fullName evidence="5">ABC transporter ATP-binding protein</fullName>
    </submittedName>
</protein>
<keyword evidence="1" id="KW-0813">Transport</keyword>
<keyword evidence="2" id="KW-0547">Nucleotide-binding</keyword>
<proteinExistence type="predicted"/>
<reference evidence="5 6" key="1">
    <citation type="journal article" date="2019" name="Int. J. Syst. Evol. Microbiol.">
        <title>The Global Catalogue of Microorganisms (GCM) 10K type strain sequencing project: providing services to taxonomists for standard genome sequencing and annotation.</title>
        <authorList>
            <consortium name="The Broad Institute Genomics Platform"/>
            <consortium name="The Broad Institute Genome Sequencing Center for Infectious Disease"/>
            <person name="Wu L."/>
            <person name="Ma J."/>
        </authorList>
    </citation>
    <scope>NUCLEOTIDE SEQUENCE [LARGE SCALE GENOMIC DNA]</scope>
    <source>
        <strain evidence="5 6">JCM 13850</strain>
    </source>
</reference>
<keyword evidence="6" id="KW-1185">Reference proteome</keyword>
<dbReference type="Gene3D" id="3.40.50.300">
    <property type="entry name" value="P-loop containing nucleotide triphosphate hydrolases"/>
    <property type="match status" value="1"/>
</dbReference>
<evidence type="ECO:0000313" key="5">
    <source>
        <dbReference type="EMBL" id="GAA2167217.1"/>
    </source>
</evidence>
<dbReference type="CDD" id="cd03255">
    <property type="entry name" value="ABC_MJ0796_LolCDE_FtsE"/>
    <property type="match status" value="1"/>
</dbReference>
<dbReference type="InterPro" id="IPR027417">
    <property type="entry name" value="P-loop_NTPase"/>
</dbReference>
<gene>
    <name evidence="5" type="ORF">GCM10009727_87560</name>
</gene>
<comment type="caution">
    <text evidence="5">The sequence shown here is derived from an EMBL/GenBank/DDBJ whole genome shotgun (WGS) entry which is preliminary data.</text>
</comment>
<dbReference type="Pfam" id="PF00005">
    <property type="entry name" value="ABC_tran"/>
    <property type="match status" value="1"/>
</dbReference>